<dbReference type="Proteomes" id="UP000711178">
    <property type="component" value="Unassembled WGS sequence"/>
</dbReference>
<dbReference type="SUPFAM" id="SSF56954">
    <property type="entry name" value="Outer membrane efflux proteins (OEP)"/>
    <property type="match status" value="1"/>
</dbReference>
<dbReference type="PANTHER" id="PTHR30203:SF33">
    <property type="entry name" value="BLR4455 PROTEIN"/>
    <property type="match status" value="1"/>
</dbReference>
<keyword evidence="2" id="KW-1134">Transmembrane beta strand</keyword>
<protein>
    <submittedName>
        <fullName evidence="5">Efflux transporter outer membrane subunit</fullName>
    </submittedName>
</protein>
<dbReference type="Gene3D" id="1.20.1600.10">
    <property type="entry name" value="Outer membrane efflux proteins (OEP)"/>
    <property type="match status" value="1"/>
</dbReference>
<proteinExistence type="inferred from homology"/>
<name>A0ABS7FB20_9NEIS</name>
<reference evidence="5 6" key="1">
    <citation type="submission" date="2021-05" db="EMBL/GenBank/DDBJ databases">
        <title>Draft Whole Genome Sequencing Of Biosensor Chromobacterium violaceum Strain CV026 Reveals A Regulatory RNA In Chromobacterium violaceum Phenotype Regulatory Network.</title>
        <authorList>
            <person name="Hong K.W."/>
            <person name="Chan K.G."/>
            <person name="Chang C.-Y."/>
        </authorList>
    </citation>
    <scope>NUCLEOTIDE SEQUENCE [LARGE SCALE GENOMIC DNA]</scope>
    <source>
        <strain evidence="5 6">ATCC 31532</strain>
    </source>
</reference>
<dbReference type="GeneID" id="89686823"/>
<gene>
    <name evidence="5" type="ORF">KIF53_06490</name>
</gene>
<sequence>MYSKSSPSGGGQPGGIARRLPPHHLKHGAAALAVAIALAGCAVGPDFKPPVLPSAANGPYTEAPLPASTVSARGEHVGPAGASQRLANGQDLPEQWWTLFRSDSLDQLIRAALEHNPTLDAAQASLALARENYNAAAGTAYYPAVNAQLGGGRQRAILTGTSPSEFNVYNATVNVSYTLDLFGGERRQLESLMAATDYQRFQTEAAYQTLIANVVTTAVQEASLRGQLEATRELLKAQEEQLRIVDKQVALGAQPRAAALTQGTLVAQTRALLPPLDKALAQTRHQLAVFVGRFPGEGGLPEFHLDSLRLPAELPVSLPSDLAKQRPDIRASEALLHQASANVGVATANQYPQITLSGNYGTQHTVLPGMDLGNTLWGLSAGLTQPLFNGGALSAKRRGAEAAYRQAEAQYRSTVLKAFQNVADSLRAVDADALALKAQADAETQARESLQVHTRQYQLGGISYLSLLDAQRSYQQARIGLIQAQAARYSDTAALFLALGGGWWRHPAADAQGAGG</sequence>
<keyword evidence="3" id="KW-0175">Coiled coil</keyword>
<dbReference type="PANTHER" id="PTHR30203">
    <property type="entry name" value="OUTER MEMBRANE CATION EFFLUX PROTEIN"/>
    <property type="match status" value="1"/>
</dbReference>
<evidence type="ECO:0000313" key="6">
    <source>
        <dbReference type="Proteomes" id="UP000711178"/>
    </source>
</evidence>
<dbReference type="NCBIfam" id="TIGR01845">
    <property type="entry name" value="outer_NodT"/>
    <property type="match status" value="1"/>
</dbReference>
<comment type="subcellular location">
    <subcellularLocation>
        <location evidence="2">Cell membrane</location>
        <topology evidence="2">Lipid-anchor</topology>
    </subcellularLocation>
</comment>
<evidence type="ECO:0000256" key="3">
    <source>
        <dbReference type="SAM" id="Coils"/>
    </source>
</evidence>
<organism evidence="5 6">
    <name type="scientific">Chromobacterium subtsugae</name>
    <dbReference type="NCBI Taxonomy" id="251747"/>
    <lineage>
        <taxon>Bacteria</taxon>
        <taxon>Pseudomonadati</taxon>
        <taxon>Pseudomonadota</taxon>
        <taxon>Betaproteobacteria</taxon>
        <taxon>Neisseriales</taxon>
        <taxon>Chromobacteriaceae</taxon>
        <taxon>Chromobacterium</taxon>
    </lineage>
</organism>
<evidence type="ECO:0000313" key="5">
    <source>
        <dbReference type="EMBL" id="MBW8287273.1"/>
    </source>
</evidence>
<accession>A0ABS7FB20</accession>
<dbReference type="InterPro" id="IPR010131">
    <property type="entry name" value="MdtP/NodT-like"/>
</dbReference>
<dbReference type="EMBL" id="JAHDTB010000004">
    <property type="protein sequence ID" value="MBW8287273.1"/>
    <property type="molecule type" value="Genomic_DNA"/>
</dbReference>
<keyword evidence="2" id="KW-0812">Transmembrane</keyword>
<dbReference type="RefSeq" id="WP_052258004.1">
    <property type="nucleotide sequence ID" value="NZ_CP142381.1"/>
</dbReference>
<dbReference type="InterPro" id="IPR003423">
    <property type="entry name" value="OMP_efflux"/>
</dbReference>
<feature type="coiled-coil region" evidence="3">
    <location>
        <begin position="221"/>
        <end position="248"/>
    </location>
</feature>
<keyword evidence="6" id="KW-1185">Reference proteome</keyword>
<evidence type="ECO:0000256" key="2">
    <source>
        <dbReference type="RuleBase" id="RU362097"/>
    </source>
</evidence>
<comment type="caution">
    <text evidence="5">The sequence shown here is derived from an EMBL/GenBank/DDBJ whole genome shotgun (WGS) entry which is preliminary data.</text>
</comment>
<keyword evidence="2" id="KW-0564">Palmitate</keyword>
<dbReference type="Gene3D" id="2.20.200.10">
    <property type="entry name" value="Outer membrane efflux proteins (OEP)"/>
    <property type="match status" value="1"/>
</dbReference>
<keyword evidence="2" id="KW-0472">Membrane</keyword>
<evidence type="ECO:0000256" key="4">
    <source>
        <dbReference type="SAM" id="MobiDB-lite"/>
    </source>
</evidence>
<feature type="region of interest" description="Disordered" evidence="4">
    <location>
        <begin position="1"/>
        <end position="21"/>
    </location>
</feature>
<keyword evidence="2" id="KW-0449">Lipoprotein</keyword>
<comment type="similarity">
    <text evidence="1 2">Belongs to the outer membrane factor (OMF) (TC 1.B.17) family.</text>
</comment>
<evidence type="ECO:0000256" key="1">
    <source>
        <dbReference type="ARBA" id="ARBA00007613"/>
    </source>
</evidence>
<dbReference type="Pfam" id="PF02321">
    <property type="entry name" value="OEP"/>
    <property type="match status" value="2"/>
</dbReference>